<keyword evidence="2" id="KW-0408">Iron</keyword>
<accession>A0A839A9V8</accession>
<proteinExistence type="predicted"/>
<gene>
    <name evidence="4" type="ORF">H2509_01645</name>
</gene>
<reference evidence="4 5" key="1">
    <citation type="submission" date="2020-07" db="EMBL/GenBank/DDBJ databases">
        <title>Stappia sp., F7233, whole genome shotgun sequencing project.</title>
        <authorList>
            <person name="Jiang S."/>
            <person name="Liu Z.W."/>
            <person name="Du Z.J."/>
        </authorList>
    </citation>
    <scope>NUCLEOTIDE SEQUENCE [LARGE SCALE GENOMIC DNA]</scope>
    <source>
        <strain evidence="4 5">F7233</strain>
    </source>
</reference>
<protein>
    <submittedName>
        <fullName evidence="4">DUF971 domain-containing protein</fullName>
    </submittedName>
</protein>
<keyword evidence="1" id="KW-0479">Metal-binding</keyword>
<dbReference type="InterPro" id="IPR038492">
    <property type="entry name" value="GBBH-like_N_sf"/>
</dbReference>
<evidence type="ECO:0000313" key="4">
    <source>
        <dbReference type="EMBL" id="MBA5775824.1"/>
    </source>
</evidence>
<dbReference type="RefSeq" id="WP_182161638.1">
    <property type="nucleotide sequence ID" value="NZ_JACFXV010000030.1"/>
</dbReference>
<feature type="domain" description="Gamma-butyrobetaine hydroxylase-like N-terminal" evidence="3">
    <location>
        <begin position="12"/>
        <end position="95"/>
    </location>
</feature>
<name>A0A839A9V8_9HYPH</name>
<comment type="caution">
    <text evidence="4">The sequence shown here is derived from an EMBL/GenBank/DDBJ whole genome shotgun (WGS) entry which is preliminary data.</text>
</comment>
<dbReference type="InterPro" id="IPR010376">
    <property type="entry name" value="GBBH-like_N"/>
</dbReference>
<dbReference type="PANTHER" id="PTHR35303">
    <property type="entry name" value="OS02G0197800 PROTEIN"/>
    <property type="match status" value="1"/>
</dbReference>
<dbReference type="Proteomes" id="UP000541109">
    <property type="component" value="Unassembled WGS sequence"/>
</dbReference>
<organism evidence="4 5">
    <name type="scientific">Stappia albiluteola</name>
    <dbReference type="NCBI Taxonomy" id="2758565"/>
    <lineage>
        <taxon>Bacteria</taxon>
        <taxon>Pseudomonadati</taxon>
        <taxon>Pseudomonadota</taxon>
        <taxon>Alphaproteobacteria</taxon>
        <taxon>Hyphomicrobiales</taxon>
        <taxon>Stappiaceae</taxon>
        <taxon>Stappia</taxon>
    </lineage>
</organism>
<evidence type="ECO:0000256" key="2">
    <source>
        <dbReference type="ARBA" id="ARBA00023004"/>
    </source>
</evidence>
<dbReference type="PANTHER" id="PTHR35303:SF5">
    <property type="entry name" value="OS02G0197800 PROTEIN"/>
    <property type="match status" value="1"/>
</dbReference>
<evidence type="ECO:0000256" key="1">
    <source>
        <dbReference type="ARBA" id="ARBA00022723"/>
    </source>
</evidence>
<dbReference type="AlphaFoldDB" id="A0A839A9V8"/>
<evidence type="ECO:0000259" key="3">
    <source>
        <dbReference type="Pfam" id="PF06155"/>
    </source>
</evidence>
<dbReference type="EMBL" id="JACFXV010000030">
    <property type="protein sequence ID" value="MBA5775824.1"/>
    <property type="molecule type" value="Genomic_DNA"/>
</dbReference>
<dbReference type="Pfam" id="PF06155">
    <property type="entry name" value="GBBH-like_N"/>
    <property type="match status" value="1"/>
</dbReference>
<evidence type="ECO:0000313" key="5">
    <source>
        <dbReference type="Proteomes" id="UP000541109"/>
    </source>
</evidence>
<dbReference type="Gene3D" id="3.30.2020.30">
    <property type="match status" value="1"/>
</dbReference>
<sequence length="122" mass="14018">MSEEKKAWPTEIRLSKDRRILTVSFDNGEAHELSAEYLRVCSPSAEVQGHSPSQRKTVTGKRGVTIIEIEPVGNYAVKLHFDDLHNSGIYSWDYFLKLGHEREVLWGGYLKELEEKGLSRDR</sequence>
<dbReference type="GO" id="GO:0046872">
    <property type="term" value="F:metal ion binding"/>
    <property type="evidence" value="ECO:0007669"/>
    <property type="project" value="UniProtKB-KW"/>
</dbReference>
<keyword evidence="5" id="KW-1185">Reference proteome</keyword>